<keyword evidence="1" id="KW-0812">Transmembrane</keyword>
<dbReference type="AlphaFoldDB" id="A0A1F5NKA1"/>
<feature type="transmembrane region" description="Helical" evidence="1">
    <location>
        <begin position="180"/>
        <end position="196"/>
    </location>
</feature>
<sequence length="202" mass="20594">MKSLKIFGQVLAITALAFAGFGIASADHGGPHTVMKFWPVTGKVVGGVYTETVQIFNTAPHVLDPGTLQVELDSSVEFVSSTPGATAAGQVVTISVPAIAVGGSFSANITVRAVSTDVFAVSSASYFVNGERVGFMGAPAEIDTTGQVAGVVEGDGVGGPTDEEALASDTLPRTGTDPAAFSYFTLGLLLLSWGVMRAKPIL</sequence>
<dbReference type="Proteomes" id="UP000176864">
    <property type="component" value="Unassembled WGS sequence"/>
</dbReference>
<protein>
    <recommendedName>
        <fullName evidence="5">DUF11 domain-containing protein</fullName>
    </recommendedName>
</protein>
<dbReference type="STRING" id="1817824.A2751_02900"/>
<keyword evidence="2" id="KW-0732">Signal</keyword>
<keyword evidence="1" id="KW-0472">Membrane</keyword>
<evidence type="ECO:0008006" key="5">
    <source>
        <dbReference type="Google" id="ProtNLM"/>
    </source>
</evidence>
<evidence type="ECO:0000313" key="3">
    <source>
        <dbReference type="EMBL" id="OGE77964.1"/>
    </source>
</evidence>
<comment type="caution">
    <text evidence="3">The sequence shown here is derived from an EMBL/GenBank/DDBJ whole genome shotgun (WGS) entry which is preliminary data.</text>
</comment>
<organism evidence="3 4">
    <name type="scientific">Candidatus Doudnabacteria bacterium RIFCSPHIGHO2_01_FULL_46_14</name>
    <dbReference type="NCBI Taxonomy" id="1817824"/>
    <lineage>
        <taxon>Bacteria</taxon>
        <taxon>Candidatus Doudnaibacteriota</taxon>
    </lineage>
</organism>
<feature type="signal peptide" evidence="2">
    <location>
        <begin position="1"/>
        <end position="26"/>
    </location>
</feature>
<feature type="chain" id="PRO_5009520149" description="DUF11 domain-containing protein" evidence="2">
    <location>
        <begin position="27"/>
        <end position="202"/>
    </location>
</feature>
<reference evidence="3 4" key="1">
    <citation type="journal article" date="2016" name="Nat. Commun.">
        <title>Thousands of microbial genomes shed light on interconnected biogeochemical processes in an aquifer system.</title>
        <authorList>
            <person name="Anantharaman K."/>
            <person name="Brown C.T."/>
            <person name="Hug L.A."/>
            <person name="Sharon I."/>
            <person name="Castelle C.J."/>
            <person name="Probst A.J."/>
            <person name="Thomas B.C."/>
            <person name="Singh A."/>
            <person name="Wilkins M.J."/>
            <person name="Karaoz U."/>
            <person name="Brodie E.L."/>
            <person name="Williams K.H."/>
            <person name="Hubbard S.S."/>
            <person name="Banfield J.F."/>
        </authorList>
    </citation>
    <scope>NUCLEOTIDE SEQUENCE [LARGE SCALE GENOMIC DNA]</scope>
</reference>
<keyword evidence="1" id="KW-1133">Transmembrane helix</keyword>
<evidence type="ECO:0000313" key="4">
    <source>
        <dbReference type="Proteomes" id="UP000176864"/>
    </source>
</evidence>
<name>A0A1F5NKA1_9BACT</name>
<evidence type="ECO:0000256" key="2">
    <source>
        <dbReference type="SAM" id="SignalP"/>
    </source>
</evidence>
<gene>
    <name evidence="3" type="ORF">A2751_02900</name>
</gene>
<evidence type="ECO:0000256" key="1">
    <source>
        <dbReference type="SAM" id="Phobius"/>
    </source>
</evidence>
<proteinExistence type="predicted"/>
<dbReference type="EMBL" id="MFEK01000016">
    <property type="protein sequence ID" value="OGE77964.1"/>
    <property type="molecule type" value="Genomic_DNA"/>
</dbReference>
<accession>A0A1F5NKA1</accession>